<evidence type="ECO:0000313" key="2">
    <source>
        <dbReference type="EMBL" id="MBB4691236.1"/>
    </source>
</evidence>
<name>A0A7W7CQV0_9ACTN</name>
<sequence length="35" mass="3680">MDDEEHSVGPGTTIALIAGFIVFYGLFIAVALVRG</sequence>
<reference evidence="2 3" key="1">
    <citation type="submission" date="2020-08" db="EMBL/GenBank/DDBJ databases">
        <title>Sequencing the genomes of 1000 actinobacteria strains.</title>
        <authorList>
            <person name="Klenk H.-P."/>
        </authorList>
    </citation>
    <scope>NUCLEOTIDE SEQUENCE [LARGE SCALE GENOMIC DNA]</scope>
    <source>
        <strain evidence="2 3">DSM 45518</strain>
    </source>
</reference>
<keyword evidence="1" id="KW-1133">Transmembrane helix</keyword>
<feature type="transmembrane region" description="Helical" evidence="1">
    <location>
        <begin position="12"/>
        <end position="33"/>
    </location>
</feature>
<keyword evidence="1" id="KW-0472">Membrane</keyword>
<keyword evidence="1" id="KW-0812">Transmembrane</keyword>
<organism evidence="2 3">
    <name type="scientific">Paractinoplanes abujensis</name>
    <dbReference type="NCBI Taxonomy" id="882441"/>
    <lineage>
        <taxon>Bacteria</taxon>
        <taxon>Bacillati</taxon>
        <taxon>Actinomycetota</taxon>
        <taxon>Actinomycetes</taxon>
        <taxon>Micromonosporales</taxon>
        <taxon>Micromonosporaceae</taxon>
        <taxon>Paractinoplanes</taxon>
    </lineage>
</organism>
<evidence type="ECO:0000256" key="1">
    <source>
        <dbReference type="SAM" id="Phobius"/>
    </source>
</evidence>
<dbReference type="EMBL" id="JACHMF010000001">
    <property type="protein sequence ID" value="MBB4691236.1"/>
    <property type="molecule type" value="Genomic_DNA"/>
</dbReference>
<proteinExistence type="predicted"/>
<accession>A0A7W7CQV0</accession>
<evidence type="ECO:0000313" key="3">
    <source>
        <dbReference type="Proteomes" id="UP000542742"/>
    </source>
</evidence>
<comment type="caution">
    <text evidence="2">The sequence shown here is derived from an EMBL/GenBank/DDBJ whole genome shotgun (WGS) entry which is preliminary data.</text>
</comment>
<dbReference type="AlphaFoldDB" id="A0A7W7CQV0"/>
<dbReference type="Proteomes" id="UP000542742">
    <property type="component" value="Unassembled WGS sequence"/>
</dbReference>
<gene>
    <name evidence="2" type="ORF">BKA14_001384</name>
</gene>
<protein>
    <submittedName>
        <fullName evidence="2">Uncharacterized protein</fullName>
    </submittedName>
</protein>
<keyword evidence="3" id="KW-1185">Reference proteome</keyword>